<keyword evidence="3" id="KW-1185">Reference proteome</keyword>
<dbReference type="AlphaFoldDB" id="A0A1Y1Z0C7"/>
<comment type="caution">
    <text evidence="2">The sequence shown here is derived from an EMBL/GenBank/DDBJ whole genome shotgun (WGS) entry which is preliminary data.</text>
</comment>
<feature type="compositionally biased region" description="Basic and acidic residues" evidence="1">
    <location>
        <begin position="120"/>
        <end position="139"/>
    </location>
</feature>
<dbReference type="EMBL" id="MCFA01000143">
    <property type="protein sequence ID" value="ORY03742.1"/>
    <property type="molecule type" value="Genomic_DNA"/>
</dbReference>
<evidence type="ECO:0000313" key="2">
    <source>
        <dbReference type="EMBL" id="ORY03742.1"/>
    </source>
</evidence>
<protein>
    <submittedName>
        <fullName evidence="2">Uncharacterized protein</fullName>
    </submittedName>
</protein>
<reference evidence="2 3" key="1">
    <citation type="submission" date="2016-07" db="EMBL/GenBank/DDBJ databases">
        <title>Pervasive Adenine N6-methylation of Active Genes in Fungi.</title>
        <authorList>
            <consortium name="DOE Joint Genome Institute"/>
            <person name="Mondo S.J."/>
            <person name="Dannebaum R.O."/>
            <person name="Kuo R.C."/>
            <person name="Labutti K."/>
            <person name="Haridas S."/>
            <person name="Kuo A."/>
            <person name="Salamov A."/>
            <person name="Ahrendt S.R."/>
            <person name="Lipzen A."/>
            <person name="Sullivan W."/>
            <person name="Andreopoulos W.B."/>
            <person name="Clum A."/>
            <person name="Lindquist E."/>
            <person name="Daum C."/>
            <person name="Ramamoorthy G.K."/>
            <person name="Gryganskyi A."/>
            <person name="Culley D."/>
            <person name="Magnuson J.K."/>
            <person name="James T.Y."/>
            <person name="O'Malley M.A."/>
            <person name="Stajich J.E."/>
            <person name="Spatafora J.W."/>
            <person name="Visel A."/>
            <person name="Grigoriev I.V."/>
        </authorList>
    </citation>
    <scope>NUCLEOTIDE SEQUENCE [LARGE SCALE GENOMIC DNA]</scope>
    <source>
        <strain evidence="2 3">CBS 115471</strain>
    </source>
</reference>
<proteinExistence type="predicted"/>
<dbReference type="Proteomes" id="UP000193144">
    <property type="component" value="Unassembled WGS sequence"/>
</dbReference>
<feature type="compositionally biased region" description="Basic and acidic residues" evidence="1">
    <location>
        <begin position="146"/>
        <end position="166"/>
    </location>
</feature>
<name>A0A1Y1Z0C7_9PLEO</name>
<evidence type="ECO:0000256" key="1">
    <source>
        <dbReference type="SAM" id="MobiDB-lite"/>
    </source>
</evidence>
<feature type="region of interest" description="Disordered" evidence="1">
    <location>
        <begin position="120"/>
        <end position="166"/>
    </location>
</feature>
<sequence length="178" mass="20880">MNEEDPYVKSNGGRGFFATDKITFATSKNVASDACDVNYKKQLSPNRKLGLLRERWHKMLRDVDFVLDDVYVNCGILKDYHDLSAHPHGLYHNSAFPGYMEKQYDMRPGVRELYAEFDQTPRGEHDDMHEDTIEKHPGEDSTPALDNRERPQLRQRRDAAFKKQNRELCDARRDLDRY</sequence>
<organism evidence="2 3">
    <name type="scientific">Clohesyomyces aquaticus</name>
    <dbReference type="NCBI Taxonomy" id="1231657"/>
    <lineage>
        <taxon>Eukaryota</taxon>
        <taxon>Fungi</taxon>
        <taxon>Dikarya</taxon>
        <taxon>Ascomycota</taxon>
        <taxon>Pezizomycotina</taxon>
        <taxon>Dothideomycetes</taxon>
        <taxon>Pleosporomycetidae</taxon>
        <taxon>Pleosporales</taxon>
        <taxon>Lindgomycetaceae</taxon>
        <taxon>Clohesyomyces</taxon>
    </lineage>
</organism>
<evidence type="ECO:0000313" key="3">
    <source>
        <dbReference type="Proteomes" id="UP000193144"/>
    </source>
</evidence>
<gene>
    <name evidence="2" type="ORF">BCR34DRAFT_605118</name>
</gene>
<accession>A0A1Y1Z0C7</accession>